<dbReference type="Gene3D" id="3.10.180.10">
    <property type="entry name" value="2,3-Dihydroxybiphenyl 1,2-Dioxygenase, domain 1"/>
    <property type="match status" value="1"/>
</dbReference>
<evidence type="ECO:0000259" key="4">
    <source>
        <dbReference type="PROSITE" id="PS51819"/>
    </source>
</evidence>
<proteinExistence type="inferred from homology"/>
<dbReference type="PROSITE" id="PS51819">
    <property type="entry name" value="VOC"/>
    <property type="match status" value="1"/>
</dbReference>
<dbReference type="SUPFAM" id="SSF54593">
    <property type="entry name" value="Glyoxalase/Bleomycin resistance protein/Dihydroxybiphenyl dioxygenase"/>
    <property type="match status" value="1"/>
</dbReference>
<evidence type="ECO:0000313" key="6">
    <source>
        <dbReference type="Proteomes" id="UP000838821"/>
    </source>
</evidence>
<dbReference type="InterPro" id="IPR037523">
    <property type="entry name" value="VOC_core"/>
</dbReference>
<evidence type="ECO:0000313" key="5">
    <source>
        <dbReference type="EMBL" id="CAH1200110.1"/>
    </source>
</evidence>
<accession>A0ABN8G4U0</accession>
<evidence type="ECO:0000256" key="2">
    <source>
        <dbReference type="ARBA" id="ARBA00021572"/>
    </source>
</evidence>
<dbReference type="Pfam" id="PF19581">
    <property type="entry name" value="Glyoxalase_7"/>
    <property type="match status" value="1"/>
</dbReference>
<dbReference type="CDD" id="cd08349">
    <property type="entry name" value="BLMA_like"/>
    <property type="match status" value="1"/>
</dbReference>
<comment type="similarity">
    <text evidence="1">Belongs to the bleomycin resistance protein family.</text>
</comment>
<dbReference type="InterPro" id="IPR000335">
    <property type="entry name" value="Bleomycin-R"/>
</dbReference>
<keyword evidence="3" id="KW-0046">Antibiotic resistance</keyword>
<name>A0ABN8G4U0_9BACL</name>
<organism evidence="5 6">
    <name type="scientific">Paenibacillus allorhizoplanae</name>
    <dbReference type="NCBI Taxonomy" id="2905648"/>
    <lineage>
        <taxon>Bacteria</taxon>
        <taxon>Bacillati</taxon>
        <taxon>Bacillota</taxon>
        <taxon>Bacilli</taxon>
        <taxon>Bacillales</taxon>
        <taxon>Paenibacillaceae</taxon>
        <taxon>Paenibacillus</taxon>
    </lineage>
</organism>
<reference evidence="5" key="1">
    <citation type="submission" date="2022-01" db="EMBL/GenBank/DDBJ databases">
        <authorList>
            <person name="Criscuolo A."/>
        </authorList>
    </citation>
    <scope>NUCLEOTIDE SEQUENCE</scope>
    <source>
        <strain evidence="5">CIP111891</strain>
    </source>
</reference>
<comment type="caution">
    <text evidence="5">The sequence shown here is derived from an EMBL/GenBank/DDBJ whole genome shotgun (WGS) entry which is preliminary data.</text>
</comment>
<feature type="domain" description="VOC" evidence="4">
    <location>
        <begin position="1"/>
        <end position="108"/>
    </location>
</feature>
<protein>
    <recommendedName>
        <fullName evidence="2">Bleomycin resistance protein</fullName>
    </recommendedName>
</protein>
<evidence type="ECO:0000256" key="3">
    <source>
        <dbReference type="ARBA" id="ARBA00023251"/>
    </source>
</evidence>
<dbReference type="EMBL" id="CAKMMW010000003">
    <property type="protein sequence ID" value="CAH1200110.1"/>
    <property type="molecule type" value="Genomic_DNA"/>
</dbReference>
<dbReference type="InterPro" id="IPR029068">
    <property type="entry name" value="Glyas_Bleomycin-R_OHBP_Dase"/>
</dbReference>
<keyword evidence="6" id="KW-1185">Reference proteome</keyword>
<evidence type="ECO:0000256" key="1">
    <source>
        <dbReference type="ARBA" id="ARBA00011051"/>
    </source>
</evidence>
<gene>
    <name evidence="5" type="ORF">PAECIP111891_01484</name>
</gene>
<sequence>MFDETKAREFYLDYLGFTLAWEHRFEPDLPLYMEVTLDALTIHLSEHHGDCTPGAAIRVELADIESFHAQLLAQKSKYSRPGIHKTPWDTREVTVIDPFGNRIIFFERNVS</sequence>
<dbReference type="Proteomes" id="UP000838821">
    <property type="component" value="Unassembled WGS sequence"/>
</dbReference>